<dbReference type="Pfam" id="PF08240">
    <property type="entry name" value="ADH_N"/>
    <property type="match status" value="1"/>
</dbReference>
<reference evidence="14" key="1">
    <citation type="submission" date="2015-12" db="EMBL/GenBank/DDBJ databases">
        <title>Update maize B73 reference genome by single molecule sequencing technologies.</title>
        <authorList>
            <consortium name="Maize Genome Sequencing Project"/>
            <person name="Ware D."/>
        </authorList>
    </citation>
    <scope>NUCLEOTIDE SEQUENCE [LARGE SCALE GENOMIC DNA]</scope>
    <source>
        <tissue evidence="14">Seedling</tissue>
    </source>
</reference>
<dbReference type="FunFam" id="3.90.180.10:FF:000007">
    <property type="entry name" value="Alcohol dehydrogenase 6"/>
    <property type="match status" value="1"/>
</dbReference>
<comment type="subcellular location">
    <subcellularLocation>
        <location evidence="2">Cytoplasm</location>
    </subcellularLocation>
</comment>
<dbReference type="Gene3D" id="3.40.50.720">
    <property type="entry name" value="NAD(P)-binding Rossmann-like Domain"/>
    <property type="match status" value="1"/>
</dbReference>
<evidence type="ECO:0000256" key="3">
    <source>
        <dbReference type="ARBA" id="ARBA00010902"/>
    </source>
</evidence>
<protein>
    <submittedName>
        <fullName evidence="14">Alcohol dehydrogenase-like 3</fullName>
    </submittedName>
</protein>
<evidence type="ECO:0000256" key="8">
    <source>
        <dbReference type="ARBA" id="ARBA00023027"/>
    </source>
</evidence>
<dbReference type="EMBL" id="CM007647">
    <property type="protein sequence ID" value="ONM00855.1"/>
    <property type="molecule type" value="Genomic_DNA"/>
</dbReference>
<dbReference type="InterPro" id="IPR002328">
    <property type="entry name" value="ADH_Zn_CS"/>
</dbReference>
<name>A0A1D6KC48_MAIZE</name>
<accession>A0A1D6KC48</accession>
<organism evidence="14">
    <name type="scientific">Zea mays</name>
    <name type="common">Maize</name>
    <dbReference type="NCBI Taxonomy" id="4577"/>
    <lineage>
        <taxon>Eukaryota</taxon>
        <taxon>Viridiplantae</taxon>
        <taxon>Streptophyta</taxon>
        <taxon>Embryophyta</taxon>
        <taxon>Tracheophyta</taxon>
        <taxon>Spermatophyta</taxon>
        <taxon>Magnoliopsida</taxon>
        <taxon>Liliopsida</taxon>
        <taxon>Poales</taxon>
        <taxon>Poaceae</taxon>
        <taxon>PACMAD clade</taxon>
        <taxon>Panicoideae</taxon>
        <taxon>Andropogonodae</taxon>
        <taxon>Andropogoneae</taxon>
        <taxon>Tripsacinae</taxon>
        <taxon>Zea</taxon>
    </lineage>
</organism>
<evidence type="ECO:0000256" key="2">
    <source>
        <dbReference type="ARBA" id="ARBA00004496"/>
    </source>
</evidence>
<dbReference type="PROSITE" id="PS00059">
    <property type="entry name" value="ADH_ZINC"/>
    <property type="match status" value="1"/>
</dbReference>
<evidence type="ECO:0000256" key="9">
    <source>
        <dbReference type="ARBA" id="ARBA00049164"/>
    </source>
</evidence>
<evidence type="ECO:0000313" key="14">
    <source>
        <dbReference type="EMBL" id="ONM00855.1"/>
    </source>
</evidence>
<evidence type="ECO:0000256" key="1">
    <source>
        <dbReference type="ARBA" id="ARBA00001947"/>
    </source>
</evidence>
<feature type="domain" description="Alcohol dehydrogenase-like C-terminal" evidence="12">
    <location>
        <begin position="258"/>
        <end position="381"/>
    </location>
</feature>
<evidence type="ECO:0000256" key="10">
    <source>
        <dbReference type="ARBA" id="ARBA00049243"/>
    </source>
</evidence>
<dbReference type="AlphaFoldDB" id="A0A1D6KC48"/>
<comment type="similarity">
    <text evidence="3">Belongs to the zinc-containing alcohol dehydrogenase family. Class-III subfamily.</text>
</comment>
<dbReference type="SUPFAM" id="SSF51735">
    <property type="entry name" value="NAD(P)-binding Rossmann-fold domains"/>
    <property type="match status" value="1"/>
</dbReference>
<feature type="domain" description="Alcohol dehydrogenase-like N-terminal" evidence="13">
    <location>
        <begin position="48"/>
        <end position="180"/>
    </location>
</feature>
<evidence type="ECO:0000259" key="12">
    <source>
        <dbReference type="Pfam" id="PF00107"/>
    </source>
</evidence>
<evidence type="ECO:0000256" key="6">
    <source>
        <dbReference type="ARBA" id="ARBA00022833"/>
    </source>
</evidence>
<comment type="catalytic activity">
    <reaction evidence="10">
        <text>a primary alcohol + NAD(+) = an aldehyde + NADH + H(+)</text>
        <dbReference type="Rhea" id="RHEA:10736"/>
        <dbReference type="ChEBI" id="CHEBI:15378"/>
        <dbReference type="ChEBI" id="CHEBI:15734"/>
        <dbReference type="ChEBI" id="CHEBI:17478"/>
        <dbReference type="ChEBI" id="CHEBI:57540"/>
        <dbReference type="ChEBI" id="CHEBI:57945"/>
        <dbReference type="EC" id="1.1.1.1"/>
    </reaction>
</comment>
<dbReference type="GO" id="GO:0005737">
    <property type="term" value="C:cytoplasm"/>
    <property type="evidence" value="ECO:0007669"/>
    <property type="project" value="UniProtKB-SubCell"/>
</dbReference>
<dbReference type="STRING" id="4577.A0A1D6KC48"/>
<comment type="subunit">
    <text evidence="4">Homodimer.</text>
</comment>
<evidence type="ECO:0000259" key="13">
    <source>
        <dbReference type="Pfam" id="PF08240"/>
    </source>
</evidence>
<dbReference type="FunFam" id="3.40.50.720:FF:000003">
    <property type="entry name" value="S-(hydroxymethyl)glutathione dehydrogenase"/>
    <property type="match status" value="1"/>
</dbReference>
<dbReference type="SMR" id="A0A1D6KC48"/>
<dbReference type="PANTHER" id="PTHR43880:SF56">
    <property type="entry name" value="ALCOHOL DEHYDROGENASE-LIKE 4"/>
    <property type="match status" value="1"/>
</dbReference>
<proteinExistence type="inferred from homology"/>
<dbReference type="Gene3D" id="3.90.180.10">
    <property type="entry name" value="Medium-chain alcohol dehydrogenases, catalytic domain"/>
    <property type="match status" value="2"/>
</dbReference>
<keyword evidence="6 11" id="KW-0862">Zinc</keyword>
<dbReference type="GO" id="GO:0004022">
    <property type="term" value="F:alcohol dehydrogenase (NAD+) activity"/>
    <property type="evidence" value="ECO:0007669"/>
    <property type="project" value="UniProtKB-EC"/>
</dbReference>
<comment type="catalytic activity">
    <reaction evidence="9">
        <text>a secondary alcohol + NAD(+) = a ketone + NADH + H(+)</text>
        <dbReference type="Rhea" id="RHEA:10740"/>
        <dbReference type="ChEBI" id="CHEBI:15378"/>
        <dbReference type="ChEBI" id="CHEBI:17087"/>
        <dbReference type="ChEBI" id="CHEBI:35681"/>
        <dbReference type="ChEBI" id="CHEBI:57540"/>
        <dbReference type="ChEBI" id="CHEBI:57945"/>
        <dbReference type="EC" id="1.1.1.1"/>
    </reaction>
</comment>
<comment type="cofactor">
    <cofactor evidence="1 11">
        <name>Zn(2+)</name>
        <dbReference type="ChEBI" id="CHEBI:29105"/>
    </cofactor>
</comment>
<dbReference type="SUPFAM" id="SSF50129">
    <property type="entry name" value="GroES-like"/>
    <property type="match status" value="2"/>
</dbReference>
<dbReference type="ExpressionAtlas" id="A0A1D6KC48">
    <property type="expression patterns" value="baseline and differential"/>
</dbReference>
<evidence type="ECO:0000256" key="7">
    <source>
        <dbReference type="ARBA" id="ARBA00023002"/>
    </source>
</evidence>
<evidence type="ECO:0000256" key="4">
    <source>
        <dbReference type="ARBA" id="ARBA00011738"/>
    </source>
</evidence>
<keyword evidence="5 11" id="KW-0479">Metal-binding</keyword>
<evidence type="ECO:0000256" key="11">
    <source>
        <dbReference type="RuleBase" id="RU361277"/>
    </source>
</evidence>
<dbReference type="InParanoid" id="A0A1D6KC48"/>
<keyword evidence="7" id="KW-0560">Oxidoreductase</keyword>
<dbReference type="InterPro" id="IPR036291">
    <property type="entry name" value="NAD(P)-bd_dom_sf"/>
</dbReference>
<evidence type="ECO:0000256" key="5">
    <source>
        <dbReference type="ARBA" id="ARBA00022723"/>
    </source>
</evidence>
<dbReference type="InterPro" id="IPR013149">
    <property type="entry name" value="ADH-like_C"/>
</dbReference>
<dbReference type="InterPro" id="IPR013154">
    <property type="entry name" value="ADH-like_N"/>
</dbReference>
<dbReference type="GO" id="GO:0008270">
    <property type="term" value="F:zinc ion binding"/>
    <property type="evidence" value="ECO:0007669"/>
    <property type="project" value="InterPro"/>
</dbReference>
<dbReference type="InterPro" id="IPR011032">
    <property type="entry name" value="GroES-like_sf"/>
</dbReference>
<sequence length="426" mass="45690">MAANGKSSLANGASTGGKPIKCKAAVAWGPGEPLVMEEVEVAPPGRLEVRVKLLFTSICHTDLSFLKGENELHRKFPRILGHEAAGVVESVGDGVEDLAAGDHVIPIFNGECGACAYCESDRTNLCGTYRVDASKSTMVSDGGTRFSVADRVSGRTVPVYHFLNTSTFTEYTVLDAACAAKVNPEAPLQKMCLLSCGISTGNLPVAKIEYAHGYIRFGFAGRIGHVNELGLYGTQPTFPRAPPLRFSALALSGSRSVAEGARLRGAARIIGVDINPEKFTKGREMGVTDFVDSRASDKPVHEVIREMTHGGVDYSFECTGINGVLREAFVSTHDGWGLTVVLGIHATPKMLPLHPMELFDGRRITACVFGDVKGKSQLPAIVDKCVNGDLDINLDGFITHRMPFSDINKAIQLLEEGKSLRCVLNL</sequence>
<dbReference type="PANTHER" id="PTHR43880">
    <property type="entry name" value="ALCOHOL DEHYDROGENASE"/>
    <property type="match status" value="1"/>
</dbReference>
<dbReference type="Pfam" id="PF00107">
    <property type="entry name" value="ADH_zinc_N"/>
    <property type="match status" value="1"/>
</dbReference>
<gene>
    <name evidence="14" type="ORF">ZEAMMB73_Zm00001d030348</name>
</gene>
<keyword evidence="8" id="KW-0520">NAD</keyword>